<evidence type="ECO:0000256" key="3">
    <source>
        <dbReference type="ARBA" id="ARBA00019010"/>
    </source>
</evidence>
<dbReference type="EMBL" id="FAXC01000148">
    <property type="protein sequence ID" value="CUV08967.1"/>
    <property type="molecule type" value="Genomic_DNA"/>
</dbReference>
<evidence type="ECO:0000256" key="6">
    <source>
        <dbReference type="ARBA" id="ARBA00022723"/>
    </source>
</evidence>
<dbReference type="Pfam" id="PF02367">
    <property type="entry name" value="TsaE"/>
    <property type="match status" value="1"/>
</dbReference>
<keyword evidence="7" id="KW-0547">Nucleotide-binding</keyword>
<protein>
    <recommendedName>
        <fullName evidence="3">tRNA threonylcarbamoyladenosine biosynthesis protein TsaE</fullName>
    </recommendedName>
    <alternativeName>
        <fullName evidence="10">t(6)A37 threonylcarbamoyladenosine biosynthesis protein TsaE</fullName>
    </alternativeName>
</protein>
<dbReference type="PANTHER" id="PTHR33540:SF2">
    <property type="entry name" value="TRNA THREONYLCARBAMOYLADENOSINE BIOSYNTHESIS PROTEIN TSAE"/>
    <property type="match status" value="1"/>
</dbReference>
<comment type="similarity">
    <text evidence="2">Belongs to the TsaE family.</text>
</comment>
<accession>A0A170QCD1</accession>
<evidence type="ECO:0000256" key="8">
    <source>
        <dbReference type="ARBA" id="ARBA00022840"/>
    </source>
</evidence>
<dbReference type="GO" id="GO:0005524">
    <property type="term" value="F:ATP binding"/>
    <property type="evidence" value="ECO:0007669"/>
    <property type="project" value="UniProtKB-KW"/>
</dbReference>
<dbReference type="GO" id="GO:0005737">
    <property type="term" value="C:cytoplasm"/>
    <property type="evidence" value="ECO:0007669"/>
    <property type="project" value="UniProtKB-SubCell"/>
</dbReference>
<dbReference type="AlphaFoldDB" id="A0A170QCD1"/>
<dbReference type="PANTHER" id="PTHR33540">
    <property type="entry name" value="TRNA THREONYLCARBAMOYLADENOSINE BIOSYNTHESIS PROTEIN TSAE"/>
    <property type="match status" value="1"/>
</dbReference>
<name>A0A170QCD1_9ZZZZ</name>
<keyword evidence="6" id="KW-0479">Metal-binding</keyword>
<keyword evidence="8" id="KW-0067">ATP-binding</keyword>
<dbReference type="Gene3D" id="3.40.50.300">
    <property type="entry name" value="P-loop containing nucleotide triphosphate hydrolases"/>
    <property type="match status" value="1"/>
</dbReference>
<organism evidence="11">
    <name type="scientific">hydrothermal vent metagenome</name>
    <dbReference type="NCBI Taxonomy" id="652676"/>
    <lineage>
        <taxon>unclassified sequences</taxon>
        <taxon>metagenomes</taxon>
        <taxon>ecological metagenomes</taxon>
    </lineage>
</organism>
<reference evidence="11" key="1">
    <citation type="submission" date="2015-10" db="EMBL/GenBank/DDBJ databases">
        <authorList>
            <person name="Gilbert D.G."/>
        </authorList>
    </citation>
    <scope>NUCLEOTIDE SEQUENCE</scope>
</reference>
<evidence type="ECO:0000256" key="7">
    <source>
        <dbReference type="ARBA" id="ARBA00022741"/>
    </source>
</evidence>
<dbReference type="NCBIfam" id="TIGR00150">
    <property type="entry name" value="T6A_YjeE"/>
    <property type="match status" value="1"/>
</dbReference>
<evidence type="ECO:0000256" key="2">
    <source>
        <dbReference type="ARBA" id="ARBA00007599"/>
    </source>
</evidence>
<keyword evidence="5" id="KW-0819">tRNA processing</keyword>
<keyword evidence="9" id="KW-0460">Magnesium</keyword>
<dbReference type="GO" id="GO:0002949">
    <property type="term" value="P:tRNA threonylcarbamoyladenosine modification"/>
    <property type="evidence" value="ECO:0007669"/>
    <property type="project" value="InterPro"/>
</dbReference>
<evidence type="ECO:0000256" key="9">
    <source>
        <dbReference type="ARBA" id="ARBA00022842"/>
    </source>
</evidence>
<evidence type="ECO:0000256" key="4">
    <source>
        <dbReference type="ARBA" id="ARBA00022490"/>
    </source>
</evidence>
<dbReference type="GO" id="GO:0046872">
    <property type="term" value="F:metal ion binding"/>
    <property type="evidence" value="ECO:0007669"/>
    <property type="project" value="UniProtKB-KW"/>
</dbReference>
<dbReference type="InterPro" id="IPR003442">
    <property type="entry name" value="T6A_TsaE"/>
</dbReference>
<dbReference type="InterPro" id="IPR027417">
    <property type="entry name" value="P-loop_NTPase"/>
</dbReference>
<gene>
    <name evidence="11" type="ORF">MGWOODY_Mmi2583</name>
</gene>
<evidence type="ECO:0000256" key="1">
    <source>
        <dbReference type="ARBA" id="ARBA00004496"/>
    </source>
</evidence>
<evidence type="ECO:0000256" key="5">
    <source>
        <dbReference type="ARBA" id="ARBA00022694"/>
    </source>
</evidence>
<keyword evidence="4" id="KW-0963">Cytoplasm</keyword>
<dbReference type="SUPFAM" id="SSF52540">
    <property type="entry name" value="P-loop containing nucleoside triphosphate hydrolases"/>
    <property type="match status" value="1"/>
</dbReference>
<comment type="subcellular location">
    <subcellularLocation>
        <location evidence="1">Cytoplasm</location>
    </subcellularLocation>
</comment>
<proteinExistence type="inferred from homology"/>
<evidence type="ECO:0000256" key="10">
    <source>
        <dbReference type="ARBA" id="ARBA00032441"/>
    </source>
</evidence>
<evidence type="ECO:0000313" key="11">
    <source>
        <dbReference type="EMBL" id="CUV08967.1"/>
    </source>
</evidence>
<sequence length="146" mass="15859">MLPREYRCTSVTETQSFAADLANSLPTGIVIALIGDLGSGKTTFAQGFAKGLGISEHVGSPTFKLVSEYDGQKGKLIHVDAYRLEGIDDFLNIGGEDILATPRAIILIEWGDKLESILPPDAIRISFKRVLDVENERLISIKGLKT</sequence>